<keyword evidence="3" id="KW-1185">Reference proteome</keyword>
<feature type="domain" description="Methyltransferase" evidence="1">
    <location>
        <begin position="47"/>
        <end position="136"/>
    </location>
</feature>
<dbReference type="InterPro" id="IPR041698">
    <property type="entry name" value="Methyltransf_25"/>
</dbReference>
<dbReference type="EMBL" id="JARXRN010000025">
    <property type="protein sequence ID" value="MDH5831208.1"/>
    <property type="molecule type" value="Genomic_DNA"/>
</dbReference>
<dbReference type="SUPFAM" id="SSF53335">
    <property type="entry name" value="S-adenosyl-L-methionine-dependent methyltransferases"/>
    <property type="match status" value="1"/>
</dbReference>
<protein>
    <submittedName>
        <fullName evidence="2">Class I SAM-dependent methyltransferase</fullName>
        <ecNumber evidence="2">2.1.-.-</ecNumber>
    </submittedName>
</protein>
<dbReference type="GO" id="GO:0008168">
    <property type="term" value="F:methyltransferase activity"/>
    <property type="evidence" value="ECO:0007669"/>
    <property type="project" value="UniProtKB-KW"/>
</dbReference>
<dbReference type="Pfam" id="PF13649">
    <property type="entry name" value="Methyltransf_25"/>
    <property type="match status" value="1"/>
</dbReference>
<gene>
    <name evidence="2" type="ORF">QFW80_11850</name>
</gene>
<dbReference type="Proteomes" id="UP001156831">
    <property type="component" value="Unassembled WGS sequence"/>
</dbReference>
<keyword evidence="2" id="KW-0808">Transferase</keyword>
<evidence type="ECO:0000313" key="2">
    <source>
        <dbReference type="EMBL" id="MDH5831208.1"/>
    </source>
</evidence>
<organism evidence="2 3">
    <name type="scientific">Luteimonas rhizosphaericola</name>
    <dbReference type="NCBI Taxonomy" id="3042024"/>
    <lineage>
        <taxon>Bacteria</taxon>
        <taxon>Pseudomonadati</taxon>
        <taxon>Pseudomonadota</taxon>
        <taxon>Gammaproteobacteria</taxon>
        <taxon>Lysobacterales</taxon>
        <taxon>Lysobacteraceae</taxon>
        <taxon>Luteimonas</taxon>
    </lineage>
</organism>
<comment type="caution">
    <text evidence="2">The sequence shown here is derived from an EMBL/GenBank/DDBJ whole genome shotgun (WGS) entry which is preliminary data.</text>
</comment>
<accession>A0ABT6JL92</accession>
<dbReference type="Gene3D" id="3.40.50.150">
    <property type="entry name" value="Vaccinia Virus protein VP39"/>
    <property type="match status" value="1"/>
</dbReference>
<name>A0ABT6JL92_9GAMM</name>
<reference evidence="2 3" key="1">
    <citation type="submission" date="2023-04" db="EMBL/GenBank/DDBJ databases">
        <title>Luteimonas sp. M1R5S18.</title>
        <authorList>
            <person name="Sun J.-Q."/>
        </authorList>
    </citation>
    <scope>NUCLEOTIDE SEQUENCE [LARGE SCALE GENOMIC DNA]</scope>
    <source>
        <strain evidence="2 3">M1R5S18</strain>
    </source>
</reference>
<keyword evidence="2" id="KW-0489">Methyltransferase</keyword>
<evidence type="ECO:0000259" key="1">
    <source>
        <dbReference type="Pfam" id="PF13649"/>
    </source>
</evidence>
<evidence type="ECO:0000313" key="3">
    <source>
        <dbReference type="Proteomes" id="UP001156831"/>
    </source>
</evidence>
<dbReference type="RefSeq" id="WP_280602165.1">
    <property type="nucleotide sequence ID" value="NZ_JARXRN010000025.1"/>
</dbReference>
<dbReference type="InterPro" id="IPR029063">
    <property type="entry name" value="SAM-dependent_MTases_sf"/>
</dbReference>
<dbReference type="EC" id="2.1.-.-" evidence="2"/>
<dbReference type="GO" id="GO:0032259">
    <property type="term" value="P:methylation"/>
    <property type="evidence" value="ECO:0007669"/>
    <property type="project" value="UniProtKB-KW"/>
</dbReference>
<proteinExistence type="predicted"/>
<dbReference type="CDD" id="cd02440">
    <property type="entry name" value="AdoMet_MTases"/>
    <property type="match status" value="1"/>
</dbReference>
<sequence length="198" mass="21957">MSLAAYFDTVWREGEDPFGYRDRWYESRKRELLVAALPRPRFGRAWEIGCANGELARVLAPRCGMLLATDLHPRAVAVAREACAPLGHVQVECMEHPRQWPHGLFDLVVVGEMGYYLDAPALDAFAQQLAGSLAPGALLLACHWRHDFKGRRSTTEAVHARLGAIAGIAPVLRYADADFVLEGWSGDRLSPAQHEGLR</sequence>